<keyword evidence="2" id="KW-1185">Reference proteome</keyword>
<organism evidence="1 2">
    <name type="scientific">Thalassovita taeanensis</name>
    <dbReference type="NCBI Taxonomy" id="657014"/>
    <lineage>
        <taxon>Bacteria</taxon>
        <taxon>Pseudomonadati</taxon>
        <taxon>Pseudomonadota</taxon>
        <taxon>Alphaproteobacteria</taxon>
        <taxon>Rhodobacterales</taxon>
        <taxon>Roseobacteraceae</taxon>
        <taxon>Thalassovita</taxon>
    </lineage>
</organism>
<protein>
    <submittedName>
        <fullName evidence="1">Uncharacterized protein</fullName>
    </submittedName>
</protein>
<dbReference type="EMBL" id="FOEP01000004">
    <property type="protein sequence ID" value="SEQ08424.1"/>
    <property type="molecule type" value="Genomic_DNA"/>
</dbReference>
<accession>A0A1H9D4Q5</accession>
<dbReference type="AlphaFoldDB" id="A0A1H9D4Q5"/>
<dbReference type="RefSeq" id="WP_139246393.1">
    <property type="nucleotide sequence ID" value="NZ_FOEP01000004.1"/>
</dbReference>
<proteinExistence type="predicted"/>
<dbReference type="OrthoDB" id="275124at2"/>
<sequence length="100" mass="11400">MFDDEEHSTGPYGAMRSRHLDDLPALATELARRTNDAPRTFERFAATVMEKHYVSPTEIKKEIAELSKQSLIEPTWKTRNKNARVPDASGLIVWKADEIT</sequence>
<gene>
    <name evidence="1" type="ORF">SAMN04488092_1046</name>
</gene>
<evidence type="ECO:0000313" key="2">
    <source>
        <dbReference type="Proteomes" id="UP000198634"/>
    </source>
</evidence>
<reference evidence="1 2" key="1">
    <citation type="submission" date="2016-10" db="EMBL/GenBank/DDBJ databases">
        <authorList>
            <person name="de Groot N.N."/>
        </authorList>
    </citation>
    <scope>NUCLEOTIDE SEQUENCE [LARGE SCALE GENOMIC DNA]</scope>
    <source>
        <strain evidence="1 2">DSM 22007</strain>
    </source>
</reference>
<dbReference type="Proteomes" id="UP000198634">
    <property type="component" value="Unassembled WGS sequence"/>
</dbReference>
<name>A0A1H9D4Q5_9RHOB</name>
<evidence type="ECO:0000313" key="1">
    <source>
        <dbReference type="EMBL" id="SEQ08424.1"/>
    </source>
</evidence>